<proteinExistence type="predicted"/>
<dbReference type="Gene3D" id="1.10.3230.30">
    <property type="entry name" value="Phage gp6-like head-tail connector protein"/>
    <property type="match status" value="1"/>
</dbReference>
<comment type="caution">
    <text evidence="1">The sequence shown here is derived from an EMBL/GenBank/DDBJ whole genome shotgun (WGS) entry which is preliminary data.</text>
</comment>
<dbReference type="RefSeq" id="WP_118327302.1">
    <property type="nucleotide sequence ID" value="NZ_JBBNFZ010000039.1"/>
</dbReference>
<protein>
    <submittedName>
        <fullName evidence="1">Phage gp6-like head-tail connector protein</fullName>
    </submittedName>
</protein>
<sequence>MIDLQEVKEYLRVDIEEDDQLLQMLITAAVEYLKNATGKEYPEKDEKGNTITYELEKVYLKLLIAYWYENRTPAGKVGEEFSQMTKSLMLQLQNK</sequence>
<evidence type="ECO:0000313" key="2">
    <source>
        <dbReference type="EMBL" id="RHC41259.1"/>
    </source>
</evidence>
<accession>A0A413DH39</accession>
<gene>
    <name evidence="2" type="ORF">DW848_02120</name>
    <name evidence="1" type="ORF">DWV45_14670</name>
</gene>
<organism evidence="1 3">
    <name type="scientific">Agathobacter rectalis</name>
    <dbReference type="NCBI Taxonomy" id="39491"/>
    <lineage>
        <taxon>Bacteria</taxon>
        <taxon>Bacillati</taxon>
        <taxon>Bacillota</taxon>
        <taxon>Clostridia</taxon>
        <taxon>Lachnospirales</taxon>
        <taxon>Lachnospiraceae</taxon>
        <taxon>Agathobacter</taxon>
    </lineage>
</organism>
<dbReference type="InterPro" id="IPR021146">
    <property type="entry name" value="Phage_gp6-like_head-tail"/>
</dbReference>
<evidence type="ECO:0000313" key="4">
    <source>
        <dbReference type="Proteomes" id="UP000286104"/>
    </source>
</evidence>
<dbReference type="EMBL" id="QSAZ01000019">
    <property type="protein sequence ID" value="RGW85165.1"/>
    <property type="molecule type" value="Genomic_DNA"/>
</dbReference>
<dbReference type="Proteomes" id="UP000286104">
    <property type="component" value="Unassembled WGS sequence"/>
</dbReference>
<dbReference type="AlphaFoldDB" id="A0A413DH39"/>
<name>A0A413DH39_9FIRM</name>
<evidence type="ECO:0000313" key="1">
    <source>
        <dbReference type="EMBL" id="RGW85165.1"/>
    </source>
</evidence>
<evidence type="ECO:0000313" key="3">
    <source>
        <dbReference type="Proteomes" id="UP000283683"/>
    </source>
</evidence>
<dbReference type="CDD" id="cd08054">
    <property type="entry name" value="gp6"/>
    <property type="match status" value="1"/>
</dbReference>
<dbReference type="EMBL" id="QSHU01000002">
    <property type="protein sequence ID" value="RHC41259.1"/>
    <property type="molecule type" value="Genomic_DNA"/>
</dbReference>
<dbReference type="Pfam" id="PF05135">
    <property type="entry name" value="Phage_connect_1"/>
    <property type="match status" value="1"/>
</dbReference>
<dbReference type="Proteomes" id="UP000283683">
    <property type="component" value="Unassembled WGS sequence"/>
</dbReference>
<dbReference type="NCBIfam" id="TIGR01560">
    <property type="entry name" value="put_DNA_pack"/>
    <property type="match status" value="1"/>
</dbReference>
<reference evidence="3 4" key="1">
    <citation type="submission" date="2018-08" db="EMBL/GenBank/DDBJ databases">
        <title>A genome reference for cultivated species of the human gut microbiota.</title>
        <authorList>
            <person name="Zou Y."/>
            <person name="Xue W."/>
            <person name="Luo G."/>
        </authorList>
    </citation>
    <scope>NUCLEOTIDE SEQUENCE [LARGE SCALE GENOMIC DNA]</scope>
    <source>
        <strain evidence="1 3">AF06-19</strain>
        <strain evidence="2 4">AM36-3AA</strain>
    </source>
</reference>
<dbReference type="InterPro" id="IPR006450">
    <property type="entry name" value="Phage_HK97_gp6-like"/>
</dbReference>